<reference evidence="6" key="1">
    <citation type="submission" date="2016-11" db="UniProtKB">
        <authorList>
            <consortium name="WormBaseParasite"/>
        </authorList>
    </citation>
    <scope>IDENTIFICATION</scope>
</reference>
<organism evidence="4 6">
    <name type="scientific">Bursaphelenchus xylophilus</name>
    <name type="common">Pinewood nematode worm</name>
    <name type="synonym">Aphelenchoides xylophilus</name>
    <dbReference type="NCBI Taxonomy" id="6326"/>
    <lineage>
        <taxon>Eukaryota</taxon>
        <taxon>Metazoa</taxon>
        <taxon>Ecdysozoa</taxon>
        <taxon>Nematoda</taxon>
        <taxon>Chromadorea</taxon>
        <taxon>Rhabditida</taxon>
        <taxon>Tylenchina</taxon>
        <taxon>Tylenchomorpha</taxon>
        <taxon>Aphelenchoidea</taxon>
        <taxon>Aphelenchoididae</taxon>
        <taxon>Bursaphelenchus</taxon>
    </lineage>
</organism>
<dbReference type="WBParaSite" id="BXY_0874400.1">
    <property type="protein sequence ID" value="BXY_0874400.1"/>
    <property type="gene ID" value="BXY_0874400"/>
</dbReference>
<feature type="signal peptide" evidence="1">
    <location>
        <begin position="1"/>
        <end position="18"/>
    </location>
</feature>
<protein>
    <submittedName>
        <fullName evidence="2">(pine wood nematode) hypothetical protein</fullName>
    </submittedName>
</protein>
<keyword evidence="1" id="KW-0732">Signal</keyword>
<dbReference type="EMBL" id="CAJFDI010000001">
    <property type="protein sequence ID" value="CAD5207965.1"/>
    <property type="molecule type" value="Genomic_DNA"/>
</dbReference>
<dbReference type="Proteomes" id="UP000582659">
    <property type="component" value="Unassembled WGS sequence"/>
</dbReference>
<evidence type="ECO:0000313" key="2">
    <source>
        <dbReference type="EMBL" id="CAD5207965.1"/>
    </source>
</evidence>
<gene>
    <name evidence="2" type="ORF">BXYJ_LOCUS201</name>
</gene>
<proteinExistence type="predicted"/>
<dbReference type="Proteomes" id="UP000095284">
    <property type="component" value="Unplaced"/>
</dbReference>
<evidence type="ECO:0000313" key="4">
    <source>
        <dbReference type="Proteomes" id="UP000095284"/>
    </source>
</evidence>
<reference evidence="3" key="2">
    <citation type="submission" date="2020-08" db="EMBL/GenBank/DDBJ databases">
        <authorList>
            <person name="Kikuchi T."/>
        </authorList>
    </citation>
    <scope>NUCLEOTIDE SEQUENCE</scope>
    <source>
        <strain evidence="2">Ka4C1</strain>
    </source>
</reference>
<evidence type="ECO:0000313" key="3">
    <source>
        <dbReference type="EMBL" id="CAG9079715.1"/>
    </source>
</evidence>
<dbReference type="AlphaFoldDB" id="A0A1I7S6V6"/>
<dbReference type="EMBL" id="CAJFCV020000001">
    <property type="protein sequence ID" value="CAG9079715.1"/>
    <property type="molecule type" value="Genomic_DNA"/>
</dbReference>
<evidence type="ECO:0000313" key="5">
    <source>
        <dbReference type="Proteomes" id="UP000659654"/>
    </source>
</evidence>
<evidence type="ECO:0000256" key="1">
    <source>
        <dbReference type="SAM" id="SignalP"/>
    </source>
</evidence>
<accession>A0A1I7S6V6</accession>
<feature type="chain" id="PRO_5036308730" evidence="1">
    <location>
        <begin position="19"/>
        <end position="235"/>
    </location>
</feature>
<keyword evidence="5" id="KW-1185">Reference proteome</keyword>
<sequence>MADQLALLVTALLTDLHANSTAELAVQPEVPTFASHHSGAVDSLLDCFGRQYPDLGTQGVSRILFSHKQSPSFYGVVRATKQPSLLHCFANSSDKYIVAVGNLGPQFLDLIEETDGPSKGYTAHDVLDMYKDTCQENHRFRLPCRKELQKLRENSIHGHPIRSQVEKHFNLLETLAALSYIGEELNPGSFCKLDLEGRLNKKIFTRYWKPQYNVIEKCEAEDADNILFLAHSVLL</sequence>
<evidence type="ECO:0000313" key="6">
    <source>
        <dbReference type="WBParaSite" id="BXY_0874400.1"/>
    </source>
</evidence>
<name>A0A1I7S6V6_BURXY</name>
<dbReference type="Proteomes" id="UP000659654">
    <property type="component" value="Unassembled WGS sequence"/>
</dbReference>